<organism evidence="1 2">
    <name type="scientific">Caerostris extrusa</name>
    <name type="common">Bark spider</name>
    <name type="synonym">Caerostris bankana</name>
    <dbReference type="NCBI Taxonomy" id="172846"/>
    <lineage>
        <taxon>Eukaryota</taxon>
        <taxon>Metazoa</taxon>
        <taxon>Ecdysozoa</taxon>
        <taxon>Arthropoda</taxon>
        <taxon>Chelicerata</taxon>
        <taxon>Arachnida</taxon>
        <taxon>Araneae</taxon>
        <taxon>Araneomorphae</taxon>
        <taxon>Entelegynae</taxon>
        <taxon>Araneoidea</taxon>
        <taxon>Araneidae</taxon>
        <taxon>Caerostris</taxon>
    </lineage>
</organism>
<protein>
    <submittedName>
        <fullName evidence="1">Uncharacterized protein</fullName>
    </submittedName>
</protein>
<accession>A0AAV4P339</accession>
<keyword evidence="2" id="KW-1185">Reference proteome</keyword>
<comment type="caution">
    <text evidence="1">The sequence shown here is derived from an EMBL/GenBank/DDBJ whole genome shotgun (WGS) entry which is preliminary data.</text>
</comment>
<dbReference type="AlphaFoldDB" id="A0AAV4P339"/>
<dbReference type="Proteomes" id="UP001054945">
    <property type="component" value="Unassembled WGS sequence"/>
</dbReference>
<gene>
    <name evidence="1" type="ORF">CEXT_370501</name>
</gene>
<evidence type="ECO:0000313" key="2">
    <source>
        <dbReference type="Proteomes" id="UP001054945"/>
    </source>
</evidence>
<evidence type="ECO:0000313" key="1">
    <source>
        <dbReference type="EMBL" id="GIX90621.1"/>
    </source>
</evidence>
<reference evidence="1 2" key="1">
    <citation type="submission" date="2021-06" db="EMBL/GenBank/DDBJ databases">
        <title>Caerostris extrusa draft genome.</title>
        <authorList>
            <person name="Kono N."/>
            <person name="Arakawa K."/>
        </authorList>
    </citation>
    <scope>NUCLEOTIDE SEQUENCE [LARGE SCALE GENOMIC DNA]</scope>
</reference>
<sequence length="96" mass="10687">MPYVRRRSKGSPTTMDLRECHPIGGGAGFCFLLFSSVYRRQVAHQTITWEKAIPLHLLQSSGISRRTVPNDDAVDSLTEGREGVGGHRNIVCFQES</sequence>
<name>A0AAV4P339_CAEEX</name>
<proteinExistence type="predicted"/>
<dbReference type="EMBL" id="BPLR01003956">
    <property type="protein sequence ID" value="GIX90621.1"/>
    <property type="molecule type" value="Genomic_DNA"/>
</dbReference>